<sequence length="318" mass="35373">MKCSVESLPLLQGVIDCIDVGTLVLDAGERVVLWNRWMGQHSGVLDAETVERNFFDLFPEQRGKRLEAAIGQALRSNLPSLLSQTLNRWPLPLYSSKAAAEKGERMQQQITVTPLNLGNNERYCLIQVADVSAAVQRENLLREQAVALRSQTLLDDLTGVANRRHFDMAIDRETRRARRMGTPLSLMMLDIDFFKAYNDHYGHQQGDACLEAVASTLSTMQQRPADLFARYGGEEFAVILPDTPGDAAVMMANAMCRKVRDLRIPHQAARMDERIVTISIGVASSESGQAGEVYELINAADRALYQAKACGRNRVHSV</sequence>
<dbReference type="OrthoDB" id="9813903at2"/>
<feature type="domain" description="GGDEF" evidence="4">
    <location>
        <begin position="182"/>
        <end position="318"/>
    </location>
</feature>
<dbReference type="SUPFAM" id="SSF55073">
    <property type="entry name" value="Nucleotide cyclase"/>
    <property type="match status" value="1"/>
</dbReference>
<dbReference type="Pfam" id="PF00990">
    <property type="entry name" value="GGDEF"/>
    <property type="match status" value="1"/>
</dbReference>
<dbReference type="GO" id="GO:0006355">
    <property type="term" value="P:regulation of DNA-templated transcription"/>
    <property type="evidence" value="ECO:0007669"/>
    <property type="project" value="InterPro"/>
</dbReference>
<dbReference type="RefSeq" id="WP_155457096.1">
    <property type="nucleotide sequence ID" value="NZ_WNKX01000035.1"/>
</dbReference>
<accession>A0A6L6QP03</accession>
<dbReference type="SMART" id="SM00091">
    <property type="entry name" value="PAS"/>
    <property type="match status" value="1"/>
</dbReference>
<dbReference type="AlphaFoldDB" id="A0A6L6QP03"/>
<dbReference type="Gene3D" id="3.30.450.20">
    <property type="entry name" value="PAS domain"/>
    <property type="match status" value="1"/>
</dbReference>
<name>A0A6L6QP03_9BURK</name>
<dbReference type="InterPro" id="IPR000014">
    <property type="entry name" value="PAS"/>
</dbReference>
<evidence type="ECO:0000259" key="4">
    <source>
        <dbReference type="PROSITE" id="PS50887"/>
    </source>
</evidence>
<dbReference type="CDD" id="cd00130">
    <property type="entry name" value="PAS"/>
    <property type="match status" value="1"/>
</dbReference>
<dbReference type="FunFam" id="3.30.70.270:FF:000001">
    <property type="entry name" value="Diguanylate cyclase domain protein"/>
    <property type="match status" value="1"/>
</dbReference>
<dbReference type="SMART" id="SM00267">
    <property type="entry name" value="GGDEF"/>
    <property type="match status" value="1"/>
</dbReference>
<proteinExistence type="predicted"/>
<dbReference type="Pfam" id="PF00989">
    <property type="entry name" value="PAS"/>
    <property type="match status" value="1"/>
</dbReference>
<dbReference type="EC" id="2.7.7.65" evidence="1"/>
<gene>
    <name evidence="5" type="ORF">GM658_26385</name>
</gene>
<evidence type="ECO:0000256" key="2">
    <source>
        <dbReference type="ARBA" id="ARBA00034247"/>
    </source>
</evidence>
<comment type="caution">
    <text evidence="5">The sequence shown here is derived from an EMBL/GenBank/DDBJ whole genome shotgun (WGS) entry which is preliminary data.</text>
</comment>
<evidence type="ECO:0000256" key="1">
    <source>
        <dbReference type="ARBA" id="ARBA00012528"/>
    </source>
</evidence>
<dbReference type="CDD" id="cd01949">
    <property type="entry name" value="GGDEF"/>
    <property type="match status" value="1"/>
</dbReference>
<feature type="domain" description="PAS" evidence="3">
    <location>
        <begin position="7"/>
        <end position="77"/>
    </location>
</feature>
<dbReference type="NCBIfam" id="TIGR00254">
    <property type="entry name" value="GGDEF"/>
    <property type="match status" value="1"/>
</dbReference>
<dbReference type="Proteomes" id="UP000472320">
    <property type="component" value="Unassembled WGS sequence"/>
</dbReference>
<organism evidence="5 6">
    <name type="scientific">Massilia eburnea</name>
    <dbReference type="NCBI Taxonomy" id="1776165"/>
    <lineage>
        <taxon>Bacteria</taxon>
        <taxon>Pseudomonadati</taxon>
        <taxon>Pseudomonadota</taxon>
        <taxon>Betaproteobacteria</taxon>
        <taxon>Burkholderiales</taxon>
        <taxon>Oxalobacteraceae</taxon>
        <taxon>Telluria group</taxon>
        <taxon>Massilia</taxon>
    </lineage>
</organism>
<dbReference type="SUPFAM" id="SSF55785">
    <property type="entry name" value="PYP-like sensor domain (PAS domain)"/>
    <property type="match status" value="1"/>
</dbReference>
<dbReference type="InterPro" id="IPR000160">
    <property type="entry name" value="GGDEF_dom"/>
</dbReference>
<comment type="catalytic activity">
    <reaction evidence="2">
        <text>2 GTP = 3',3'-c-di-GMP + 2 diphosphate</text>
        <dbReference type="Rhea" id="RHEA:24898"/>
        <dbReference type="ChEBI" id="CHEBI:33019"/>
        <dbReference type="ChEBI" id="CHEBI:37565"/>
        <dbReference type="ChEBI" id="CHEBI:58805"/>
        <dbReference type="EC" id="2.7.7.65"/>
    </reaction>
</comment>
<dbReference type="PANTHER" id="PTHR45138:SF9">
    <property type="entry name" value="DIGUANYLATE CYCLASE DGCM-RELATED"/>
    <property type="match status" value="1"/>
</dbReference>
<dbReference type="Gene3D" id="3.30.70.270">
    <property type="match status" value="1"/>
</dbReference>
<dbReference type="InterPro" id="IPR013767">
    <property type="entry name" value="PAS_fold"/>
</dbReference>
<dbReference type="PANTHER" id="PTHR45138">
    <property type="entry name" value="REGULATORY COMPONENTS OF SENSORY TRANSDUCTION SYSTEM"/>
    <property type="match status" value="1"/>
</dbReference>
<dbReference type="InterPro" id="IPR043128">
    <property type="entry name" value="Rev_trsase/Diguanyl_cyclase"/>
</dbReference>
<reference evidence="5 6" key="1">
    <citation type="submission" date="2019-11" db="EMBL/GenBank/DDBJ databases">
        <title>Type strains purchased from KCTC, JCM and DSMZ.</title>
        <authorList>
            <person name="Lu H."/>
        </authorList>
    </citation>
    <scope>NUCLEOTIDE SEQUENCE [LARGE SCALE GENOMIC DNA]</scope>
    <source>
        <strain evidence="5 6">JCM 31587</strain>
    </source>
</reference>
<dbReference type="EMBL" id="WNKX01000035">
    <property type="protein sequence ID" value="MTW14148.1"/>
    <property type="molecule type" value="Genomic_DNA"/>
</dbReference>
<dbReference type="GO" id="GO:0052621">
    <property type="term" value="F:diguanylate cyclase activity"/>
    <property type="evidence" value="ECO:0007669"/>
    <property type="project" value="UniProtKB-EC"/>
</dbReference>
<dbReference type="PROSITE" id="PS50887">
    <property type="entry name" value="GGDEF"/>
    <property type="match status" value="1"/>
</dbReference>
<dbReference type="InterPro" id="IPR050469">
    <property type="entry name" value="Diguanylate_Cyclase"/>
</dbReference>
<dbReference type="GO" id="GO:0005886">
    <property type="term" value="C:plasma membrane"/>
    <property type="evidence" value="ECO:0007669"/>
    <property type="project" value="TreeGrafter"/>
</dbReference>
<evidence type="ECO:0000313" key="6">
    <source>
        <dbReference type="Proteomes" id="UP000472320"/>
    </source>
</evidence>
<keyword evidence="6" id="KW-1185">Reference proteome</keyword>
<protein>
    <recommendedName>
        <fullName evidence="1">diguanylate cyclase</fullName>
        <ecNumber evidence="1">2.7.7.65</ecNumber>
    </recommendedName>
</protein>
<dbReference type="InterPro" id="IPR029787">
    <property type="entry name" value="Nucleotide_cyclase"/>
</dbReference>
<evidence type="ECO:0000259" key="3">
    <source>
        <dbReference type="PROSITE" id="PS50112"/>
    </source>
</evidence>
<dbReference type="PROSITE" id="PS50112">
    <property type="entry name" value="PAS"/>
    <property type="match status" value="1"/>
</dbReference>
<evidence type="ECO:0000313" key="5">
    <source>
        <dbReference type="EMBL" id="MTW14148.1"/>
    </source>
</evidence>
<dbReference type="InterPro" id="IPR035965">
    <property type="entry name" value="PAS-like_dom_sf"/>
</dbReference>
<dbReference type="GO" id="GO:1902201">
    <property type="term" value="P:negative regulation of bacterial-type flagellum-dependent cell motility"/>
    <property type="evidence" value="ECO:0007669"/>
    <property type="project" value="TreeGrafter"/>
</dbReference>
<dbReference type="GO" id="GO:0043709">
    <property type="term" value="P:cell adhesion involved in single-species biofilm formation"/>
    <property type="evidence" value="ECO:0007669"/>
    <property type="project" value="TreeGrafter"/>
</dbReference>